<dbReference type="OrthoDB" id="9774814at2"/>
<evidence type="ECO:0000256" key="1">
    <source>
        <dbReference type="ARBA" id="ARBA00023015"/>
    </source>
</evidence>
<keyword evidence="3" id="KW-0804">Transcription</keyword>
<dbReference type="STRING" id="1121345.SAMN02745217_01582"/>
<dbReference type="PANTHER" id="PTHR43280:SF28">
    <property type="entry name" value="HTH-TYPE TRANSCRIPTIONAL ACTIVATOR RHAS"/>
    <property type="match status" value="1"/>
</dbReference>
<feature type="domain" description="HTH araC/xylS-type" evidence="4">
    <location>
        <begin position="176"/>
        <end position="274"/>
    </location>
</feature>
<reference evidence="5 6" key="1">
    <citation type="submission" date="2016-12" db="EMBL/GenBank/DDBJ databases">
        <authorList>
            <person name="Song W.-J."/>
            <person name="Kurnit D.M."/>
        </authorList>
    </citation>
    <scope>NUCLEOTIDE SEQUENCE [LARGE SCALE GENOMIC DNA]</scope>
    <source>
        <strain evidence="5 6">DSM 12503</strain>
    </source>
</reference>
<dbReference type="Gene3D" id="2.60.120.10">
    <property type="entry name" value="Jelly Rolls"/>
    <property type="match status" value="1"/>
</dbReference>
<dbReference type="InterPro" id="IPR014710">
    <property type="entry name" value="RmlC-like_jellyroll"/>
</dbReference>
<keyword evidence="6" id="KW-1185">Reference proteome</keyword>
<dbReference type="RefSeq" id="WP_073588285.1">
    <property type="nucleotide sequence ID" value="NZ_FRFD01000004.1"/>
</dbReference>
<dbReference type="InterPro" id="IPR011051">
    <property type="entry name" value="RmlC_Cupin_sf"/>
</dbReference>
<evidence type="ECO:0000313" key="6">
    <source>
        <dbReference type="Proteomes" id="UP000184612"/>
    </source>
</evidence>
<dbReference type="GO" id="GO:0003700">
    <property type="term" value="F:DNA-binding transcription factor activity"/>
    <property type="evidence" value="ECO:0007669"/>
    <property type="project" value="InterPro"/>
</dbReference>
<protein>
    <submittedName>
        <fullName evidence="5">Transcriptional regulator, AraC family</fullName>
    </submittedName>
</protein>
<accession>A0A1M7Y575</accession>
<evidence type="ECO:0000313" key="5">
    <source>
        <dbReference type="EMBL" id="SHO47574.1"/>
    </source>
</evidence>
<keyword evidence="1" id="KW-0805">Transcription regulation</keyword>
<dbReference type="AlphaFoldDB" id="A0A1M7Y575"/>
<dbReference type="GO" id="GO:0043565">
    <property type="term" value="F:sequence-specific DNA binding"/>
    <property type="evidence" value="ECO:0007669"/>
    <property type="project" value="InterPro"/>
</dbReference>
<dbReference type="PANTHER" id="PTHR43280">
    <property type="entry name" value="ARAC-FAMILY TRANSCRIPTIONAL REGULATOR"/>
    <property type="match status" value="1"/>
</dbReference>
<organism evidence="5 6">
    <name type="scientific">Anaerocolumna xylanovorans DSM 12503</name>
    <dbReference type="NCBI Taxonomy" id="1121345"/>
    <lineage>
        <taxon>Bacteria</taxon>
        <taxon>Bacillati</taxon>
        <taxon>Bacillota</taxon>
        <taxon>Clostridia</taxon>
        <taxon>Lachnospirales</taxon>
        <taxon>Lachnospiraceae</taxon>
        <taxon>Anaerocolumna</taxon>
    </lineage>
</organism>
<evidence type="ECO:0000259" key="4">
    <source>
        <dbReference type="PROSITE" id="PS01124"/>
    </source>
</evidence>
<dbReference type="SUPFAM" id="SSF46689">
    <property type="entry name" value="Homeodomain-like"/>
    <property type="match status" value="1"/>
</dbReference>
<evidence type="ECO:0000256" key="2">
    <source>
        <dbReference type="ARBA" id="ARBA00023125"/>
    </source>
</evidence>
<dbReference type="SMART" id="SM00342">
    <property type="entry name" value="HTH_ARAC"/>
    <property type="match status" value="1"/>
</dbReference>
<dbReference type="EMBL" id="FRFD01000004">
    <property type="protein sequence ID" value="SHO47574.1"/>
    <property type="molecule type" value="Genomic_DNA"/>
</dbReference>
<keyword evidence="2" id="KW-0238">DNA-binding</keyword>
<dbReference type="InterPro" id="IPR003313">
    <property type="entry name" value="AraC-bd"/>
</dbReference>
<gene>
    <name evidence="5" type="ORF">SAMN02745217_01582</name>
</gene>
<proteinExistence type="predicted"/>
<dbReference type="PROSITE" id="PS01124">
    <property type="entry name" value="HTH_ARAC_FAMILY_2"/>
    <property type="match status" value="1"/>
</dbReference>
<evidence type="ECO:0000256" key="3">
    <source>
        <dbReference type="ARBA" id="ARBA00023163"/>
    </source>
</evidence>
<dbReference type="CDD" id="cd02208">
    <property type="entry name" value="cupin_RmlC-like"/>
    <property type="match status" value="1"/>
</dbReference>
<dbReference type="SUPFAM" id="SSF51182">
    <property type="entry name" value="RmlC-like cupins"/>
    <property type="match status" value="1"/>
</dbReference>
<sequence length="275" mass="32237">MERDYGFFEEHLSKFNKIPLIYRFEVVSSLNNGFGAHWHPNIELLYFIEGSADVLINSTYYAVHAGDFIIINSNFIHKLISKEAPTKYHCLIIDNNFCSQFFLDYTESLFRPMIRSDQCQNIMQEVIYEFLGKPDTYRTDNLKDLTLLLIRNLFRYNKVDDDTNFLKESSKISLVKSIIDYIKKNYSQPINIDSMCSVVCISKYYLCRTFKSVTGQTINNYIVDFRCQKAKILLNNSNSPIKEISYLCGFHDAAYFTKCYKKVFGYIPSHERQPV</sequence>
<name>A0A1M7Y575_9FIRM</name>
<dbReference type="Pfam" id="PF12833">
    <property type="entry name" value="HTH_18"/>
    <property type="match status" value="1"/>
</dbReference>
<dbReference type="InterPro" id="IPR009057">
    <property type="entry name" value="Homeodomain-like_sf"/>
</dbReference>
<dbReference type="Proteomes" id="UP000184612">
    <property type="component" value="Unassembled WGS sequence"/>
</dbReference>
<dbReference type="Gene3D" id="1.10.10.60">
    <property type="entry name" value="Homeodomain-like"/>
    <property type="match status" value="2"/>
</dbReference>
<dbReference type="InterPro" id="IPR018060">
    <property type="entry name" value="HTH_AraC"/>
</dbReference>
<dbReference type="Pfam" id="PF02311">
    <property type="entry name" value="AraC_binding"/>
    <property type="match status" value="1"/>
</dbReference>